<organism evidence="3 4">
    <name type="scientific">Haloferula sargassicola</name>
    <dbReference type="NCBI Taxonomy" id="490096"/>
    <lineage>
        <taxon>Bacteria</taxon>
        <taxon>Pseudomonadati</taxon>
        <taxon>Verrucomicrobiota</taxon>
        <taxon>Verrucomicrobiia</taxon>
        <taxon>Verrucomicrobiales</taxon>
        <taxon>Verrucomicrobiaceae</taxon>
        <taxon>Haloferula</taxon>
    </lineage>
</organism>
<keyword evidence="4" id="KW-1185">Reference proteome</keyword>
<feature type="signal peptide" evidence="1">
    <location>
        <begin position="1"/>
        <end position="20"/>
    </location>
</feature>
<dbReference type="Pfam" id="PF08534">
    <property type="entry name" value="Redoxin"/>
    <property type="match status" value="1"/>
</dbReference>
<name>A0ABP9UTK7_9BACT</name>
<dbReference type="SUPFAM" id="SSF52833">
    <property type="entry name" value="Thioredoxin-like"/>
    <property type="match status" value="1"/>
</dbReference>
<accession>A0ABP9UTK7</accession>
<comment type="caution">
    <text evidence="3">The sequence shown here is derived from an EMBL/GenBank/DDBJ whole genome shotgun (WGS) entry which is preliminary data.</text>
</comment>
<proteinExistence type="predicted"/>
<feature type="chain" id="PRO_5045117728" evidence="1">
    <location>
        <begin position="21"/>
        <end position="159"/>
    </location>
</feature>
<dbReference type="InterPro" id="IPR013740">
    <property type="entry name" value="Redoxin"/>
</dbReference>
<dbReference type="InterPro" id="IPR050553">
    <property type="entry name" value="Thioredoxin_ResA/DsbE_sf"/>
</dbReference>
<evidence type="ECO:0000313" key="4">
    <source>
        <dbReference type="Proteomes" id="UP001476282"/>
    </source>
</evidence>
<reference evidence="3 4" key="1">
    <citation type="submission" date="2024-02" db="EMBL/GenBank/DDBJ databases">
        <title>Haloferula sargassicola NBRC 104335.</title>
        <authorList>
            <person name="Ichikawa N."/>
            <person name="Katano-Makiyama Y."/>
            <person name="Hidaka K."/>
        </authorList>
    </citation>
    <scope>NUCLEOTIDE SEQUENCE [LARGE SCALE GENOMIC DNA]</scope>
    <source>
        <strain evidence="3 4">NBRC 104335</strain>
    </source>
</reference>
<dbReference type="PANTHER" id="PTHR42852">
    <property type="entry name" value="THIOL:DISULFIDE INTERCHANGE PROTEIN DSBE"/>
    <property type="match status" value="1"/>
</dbReference>
<protein>
    <submittedName>
        <fullName evidence="3">Thiol-disulfide oxidoreductase ResA</fullName>
    </submittedName>
</protein>
<evidence type="ECO:0000313" key="3">
    <source>
        <dbReference type="EMBL" id="GAA5484570.1"/>
    </source>
</evidence>
<dbReference type="InterPro" id="IPR013766">
    <property type="entry name" value="Thioredoxin_domain"/>
</dbReference>
<evidence type="ECO:0000256" key="1">
    <source>
        <dbReference type="SAM" id="SignalP"/>
    </source>
</evidence>
<dbReference type="Proteomes" id="UP001476282">
    <property type="component" value="Unassembled WGS sequence"/>
</dbReference>
<dbReference type="InterPro" id="IPR036249">
    <property type="entry name" value="Thioredoxin-like_sf"/>
</dbReference>
<dbReference type="Gene3D" id="3.40.30.10">
    <property type="entry name" value="Glutaredoxin"/>
    <property type="match status" value="1"/>
</dbReference>
<dbReference type="PROSITE" id="PS51352">
    <property type="entry name" value="THIOREDOXIN_2"/>
    <property type="match status" value="1"/>
</dbReference>
<dbReference type="PANTHER" id="PTHR42852:SF18">
    <property type="entry name" value="CHROMOSOME UNDETERMINED SCAFFOLD_47, WHOLE GENOME SHOTGUN SEQUENCE"/>
    <property type="match status" value="1"/>
</dbReference>
<dbReference type="RefSeq" id="WP_353568674.1">
    <property type="nucleotide sequence ID" value="NZ_BAABRI010000028.1"/>
</dbReference>
<feature type="domain" description="Thioredoxin" evidence="2">
    <location>
        <begin position="22"/>
        <end position="159"/>
    </location>
</feature>
<dbReference type="CDD" id="cd02966">
    <property type="entry name" value="TlpA_like_family"/>
    <property type="match status" value="1"/>
</dbReference>
<dbReference type="EMBL" id="BAABRI010000028">
    <property type="protein sequence ID" value="GAA5484570.1"/>
    <property type="molecule type" value="Genomic_DNA"/>
</dbReference>
<keyword evidence="1" id="KW-0732">Signal</keyword>
<evidence type="ECO:0000259" key="2">
    <source>
        <dbReference type="PROSITE" id="PS51352"/>
    </source>
</evidence>
<sequence length="159" mass="16863">MHFLSRCVLLTCALAGAASAGIGMGQAFPSPKSCGVSGEIPATSGKVVLYDFWGSWCGPCKKAMPAYEKIYQKYRSKGLVVVGVGVDREAEAANRFLAKVPHSFPVCFDFQQKMVAKVGPPGMPTAYLVGRNGKVIHILSGFHGRKSVAELEAAIEAAL</sequence>
<gene>
    <name evidence="3" type="primary">resA_4</name>
    <name evidence="3" type="ORF">Hsar01_03814</name>
</gene>